<reference evidence="3" key="1">
    <citation type="journal article" date="2019" name="Int. J. Syst. Evol. Microbiol.">
        <title>The Global Catalogue of Microorganisms (GCM) 10K type strain sequencing project: providing services to taxonomists for standard genome sequencing and annotation.</title>
        <authorList>
            <consortium name="The Broad Institute Genomics Platform"/>
            <consortium name="The Broad Institute Genome Sequencing Center for Infectious Disease"/>
            <person name="Wu L."/>
            <person name="Ma J."/>
        </authorList>
    </citation>
    <scope>NUCLEOTIDE SEQUENCE [LARGE SCALE GENOMIC DNA]</scope>
    <source>
        <strain evidence="3">CCM 4481</strain>
    </source>
</reference>
<evidence type="ECO:0008006" key="4">
    <source>
        <dbReference type="Google" id="ProtNLM"/>
    </source>
</evidence>
<gene>
    <name evidence="2" type="ORF">ACFO5W_15655</name>
</gene>
<comment type="caution">
    <text evidence="2">The sequence shown here is derived from an EMBL/GenBank/DDBJ whole genome shotgun (WGS) entry which is preliminary data.</text>
</comment>
<keyword evidence="3" id="KW-1185">Reference proteome</keyword>
<sequence length="103" mass="10775">MKRLIIPTVIAFGVACAAQAQASAVETYTVDMSGGYAVVGFVGTTPEDFAIAKREAAAWEAQRQLTLKPQSMKAVAIDESQGVALSPTDLRNAIVAAAQSKPH</sequence>
<name>A0ABV9C4V9_9GAMM</name>
<evidence type="ECO:0000313" key="2">
    <source>
        <dbReference type="EMBL" id="MFC4528078.1"/>
    </source>
</evidence>
<dbReference type="Proteomes" id="UP001595961">
    <property type="component" value="Unassembled WGS sequence"/>
</dbReference>
<dbReference type="EMBL" id="JBHSGA010000018">
    <property type="protein sequence ID" value="MFC4528078.1"/>
    <property type="molecule type" value="Genomic_DNA"/>
</dbReference>
<keyword evidence="1" id="KW-0732">Signal</keyword>
<feature type="signal peptide" evidence="1">
    <location>
        <begin position="1"/>
        <end position="22"/>
    </location>
</feature>
<dbReference type="RefSeq" id="WP_266148589.1">
    <property type="nucleotide sequence ID" value="NZ_CP064028.1"/>
</dbReference>
<proteinExistence type="predicted"/>
<evidence type="ECO:0000313" key="3">
    <source>
        <dbReference type="Proteomes" id="UP001595961"/>
    </source>
</evidence>
<accession>A0ABV9C4V9</accession>
<feature type="chain" id="PRO_5046674059" description="DUF1318 domain-containing protein" evidence="1">
    <location>
        <begin position="23"/>
        <end position="103"/>
    </location>
</feature>
<protein>
    <recommendedName>
        <fullName evidence="4">DUF1318 domain-containing protein</fullName>
    </recommendedName>
</protein>
<dbReference type="PROSITE" id="PS51257">
    <property type="entry name" value="PROKAR_LIPOPROTEIN"/>
    <property type="match status" value="1"/>
</dbReference>
<evidence type="ECO:0000256" key="1">
    <source>
        <dbReference type="SAM" id="SignalP"/>
    </source>
</evidence>
<organism evidence="2 3">
    <name type="scientific">Dyella halodurans</name>
    <dbReference type="NCBI Taxonomy" id="1920171"/>
    <lineage>
        <taxon>Bacteria</taxon>
        <taxon>Pseudomonadati</taxon>
        <taxon>Pseudomonadota</taxon>
        <taxon>Gammaproteobacteria</taxon>
        <taxon>Lysobacterales</taxon>
        <taxon>Rhodanobacteraceae</taxon>
        <taxon>Dyella</taxon>
    </lineage>
</organism>